<dbReference type="GO" id="GO:0004867">
    <property type="term" value="F:serine-type endopeptidase inhibitor activity"/>
    <property type="evidence" value="ECO:0007669"/>
    <property type="project" value="InterPro"/>
</dbReference>
<name>A0A183ETN0_9BILA</name>
<dbReference type="InterPro" id="IPR036880">
    <property type="entry name" value="Kunitz_BPTI_sf"/>
</dbReference>
<organism evidence="4">
    <name type="scientific">Gongylonema pulchrum</name>
    <dbReference type="NCBI Taxonomy" id="637853"/>
    <lineage>
        <taxon>Eukaryota</taxon>
        <taxon>Metazoa</taxon>
        <taxon>Ecdysozoa</taxon>
        <taxon>Nematoda</taxon>
        <taxon>Chromadorea</taxon>
        <taxon>Rhabditida</taxon>
        <taxon>Spirurina</taxon>
        <taxon>Spiruromorpha</taxon>
        <taxon>Spiruroidea</taxon>
        <taxon>Gongylonematidae</taxon>
        <taxon>Gongylonema</taxon>
    </lineage>
</organism>
<keyword evidence="3" id="KW-1185">Reference proteome</keyword>
<dbReference type="SUPFAM" id="SSF57362">
    <property type="entry name" value="BPTI-like"/>
    <property type="match status" value="1"/>
</dbReference>
<evidence type="ECO:0000259" key="1">
    <source>
        <dbReference type="PROSITE" id="PS50279"/>
    </source>
</evidence>
<dbReference type="Gene3D" id="4.10.410.10">
    <property type="entry name" value="Pancreatic trypsin inhibitor Kunitz domain"/>
    <property type="match status" value="1"/>
</dbReference>
<dbReference type="InterPro" id="IPR002223">
    <property type="entry name" value="Kunitz_BPTI"/>
</dbReference>
<dbReference type="SMART" id="SM00131">
    <property type="entry name" value="KU"/>
    <property type="match status" value="1"/>
</dbReference>
<dbReference type="WBParaSite" id="GPUH_0002435101-mRNA-1">
    <property type="protein sequence ID" value="GPUH_0002435101-mRNA-1"/>
    <property type="gene ID" value="GPUH_0002435101"/>
</dbReference>
<accession>A0A183ETN0</accession>
<dbReference type="EMBL" id="UYRT01100741">
    <property type="protein sequence ID" value="VDN42687.1"/>
    <property type="molecule type" value="Genomic_DNA"/>
</dbReference>
<dbReference type="Proteomes" id="UP000271098">
    <property type="component" value="Unassembled WGS sequence"/>
</dbReference>
<dbReference type="PANTHER" id="PTHR47248:SF6">
    <property type="entry name" value="BPTI_KUNITZ INHIBITOR DOMAIN-CONTAINING PROTEIN"/>
    <property type="match status" value="1"/>
</dbReference>
<gene>
    <name evidence="2" type="ORF">GPUH_LOCUS24322</name>
</gene>
<dbReference type="CDD" id="cd00109">
    <property type="entry name" value="Kunitz-type"/>
    <property type="match status" value="1"/>
</dbReference>
<sequence>MSRKEAYRAVMLILADSGICPVQKNKHNVTSEAPDEEAELLVRYYFDPVTEQCYPFGAQLCGGNANRFDSLAQCQSFCRKRK</sequence>
<dbReference type="AlphaFoldDB" id="A0A183ETN0"/>
<reference evidence="4" key="1">
    <citation type="submission" date="2016-06" db="UniProtKB">
        <authorList>
            <consortium name="WormBaseParasite"/>
        </authorList>
    </citation>
    <scope>IDENTIFICATION</scope>
</reference>
<dbReference type="PANTHER" id="PTHR47248">
    <property type="entry name" value="PROTEIN CBG06772"/>
    <property type="match status" value="1"/>
</dbReference>
<evidence type="ECO:0000313" key="4">
    <source>
        <dbReference type="WBParaSite" id="GPUH_0002435101-mRNA-1"/>
    </source>
</evidence>
<dbReference type="PROSITE" id="PS50279">
    <property type="entry name" value="BPTI_KUNITZ_2"/>
    <property type="match status" value="1"/>
</dbReference>
<dbReference type="OrthoDB" id="4473401at2759"/>
<evidence type="ECO:0000313" key="2">
    <source>
        <dbReference type="EMBL" id="VDN42687.1"/>
    </source>
</evidence>
<evidence type="ECO:0000313" key="3">
    <source>
        <dbReference type="Proteomes" id="UP000271098"/>
    </source>
</evidence>
<reference evidence="2 3" key="2">
    <citation type="submission" date="2018-11" db="EMBL/GenBank/DDBJ databases">
        <authorList>
            <consortium name="Pathogen Informatics"/>
        </authorList>
    </citation>
    <scope>NUCLEOTIDE SEQUENCE [LARGE SCALE GENOMIC DNA]</scope>
</reference>
<proteinExistence type="predicted"/>
<dbReference type="Pfam" id="PF00014">
    <property type="entry name" value="Kunitz_BPTI"/>
    <property type="match status" value="1"/>
</dbReference>
<dbReference type="InterPro" id="IPR052861">
    <property type="entry name" value="BPTI/Kunitz_domain"/>
</dbReference>
<protein>
    <submittedName>
        <fullName evidence="4">BPTI/Kunitz inhibitor domain-containing protein</fullName>
    </submittedName>
</protein>
<feature type="domain" description="BPTI/Kunitz inhibitor" evidence="1">
    <location>
        <begin position="20"/>
        <end position="78"/>
    </location>
</feature>